<evidence type="ECO:0000256" key="9">
    <source>
        <dbReference type="PIRSR" id="PIRSR600269-50"/>
    </source>
</evidence>
<dbReference type="SUPFAM" id="SSF49998">
    <property type="entry name" value="Amine oxidase catalytic domain"/>
    <property type="match status" value="1"/>
</dbReference>
<dbReference type="GO" id="GO:0009308">
    <property type="term" value="P:amine metabolic process"/>
    <property type="evidence" value="ECO:0007669"/>
    <property type="project" value="UniProtKB-UniRule"/>
</dbReference>
<dbReference type="Gene3D" id="2.70.98.20">
    <property type="entry name" value="Copper amine oxidase, catalytic domain"/>
    <property type="match status" value="1"/>
</dbReference>
<proteinExistence type="inferred from homology"/>
<gene>
    <name evidence="14" type="ORF">WHR41_02345</name>
</gene>
<evidence type="ECO:0000256" key="5">
    <source>
        <dbReference type="ARBA" id="ARBA00022772"/>
    </source>
</evidence>
<evidence type="ECO:0000313" key="15">
    <source>
        <dbReference type="Proteomes" id="UP000803884"/>
    </source>
</evidence>
<comment type="cofactor">
    <cofactor evidence="11">
        <name>Cu cation</name>
        <dbReference type="ChEBI" id="CHEBI:23378"/>
    </cofactor>
    <text evidence="11">Contains 1 topaquinone per subunit.</text>
</comment>
<dbReference type="EC" id="1.4.3.-" evidence="11"/>
<feature type="domain" description="Copper amine oxidase catalytic" evidence="12">
    <location>
        <begin position="242"/>
        <end position="648"/>
    </location>
</feature>
<evidence type="ECO:0000256" key="11">
    <source>
        <dbReference type="RuleBase" id="RU000672"/>
    </source>
</evidence>
<sequence>MMHPFDPLTSEEIYRAADVVRPHFGRHRPNFRVLTLQEPPKQQMIPFLEQEHQRSQRSPQRPVRCARVEVVVELEEEKNALFELLVDLDQDKVIAKQHQRGKHSYIDAEYMKQVEAACLADDRIQDQIRTLDLPEGSVVVVEPWAYATDGENDMSQRLSMCWFYLRLGGHSDYNYYAYPLDLCAEVSENLGVVKIYRLPTSPNERINNEQRKFDQRRIHSSSLSEYHPELRPSPRTTTKPYQVVQPEGPSFSIQGQKVSWEKWTFRVGFNYREGLTLHDICYDNRSLFYRLSLAEMFVPYGDPRAPYPRKAAFDLGNDGAGINANNLQLGCDCLGTIKYFDAWHNDSNGKPVKMPNVVCCHEQDDGLLWKHTNFRTQNAVVARSRILVLQTVITVSNYEYIFAFHFSQDASIHFEVRATGILSTVPAEMDAGKVPYGTRVAPGVLAPYHQHLFSLRIDPAVDGHANSLVVEESKALPVNDPAVHNPYGVGYISESSTVECEGGHDLDFTKNRTFKIVNENKMNPITQTPVGFKLLPAYSQMLLADPQSFHAKRSEFGKHAVWVTRYEDNDLFPAGKYTMQSSGGDGIASAIAKRNASGQSKSVRNSDIVVWHTFGSTHNPRIEDWPVMPNEKMIVGLKPVNFFSGNPGLDVAPSTQEKNKSVLYDENASDGTPCCRSKL</sequence>
<dbReference type="AlphaFoldDB" id="A0AB34KYH3"/>
<keyword evidence="4 11" id="KW-0479">Metal-binding</keyword>
<evidence type="ECO:0000256" key="7">
    <source>
        <dbReference type="ARBA" id="ARBA00023008"/>
    </source>
</evidence>
<comment type="cofactor">
    <cofactor evidence="1">
        <name>Cu cation</name>
        <dbReference type="ChEBI" id="CHEBI:23378"/>
    </cofactor>
</comment>
<keyword evidence="8" id="KW-1015">Disulfide bond</keyword>
<name>A0AB34KYH3_9PEZI</name>
<dbReference type="InterPro" id="IPR036460">
    <property type="entry name" value="Cu_amine_oxidase_C_sf"/>
</dbReference>
<dbReference type="Pfam" id="PF02727">
    <property type="entry name" value="Cu_amine_oxidN2"/>
    <property type="match status" value="1"/>
</dbReference>
<evidence type="ECO:0000256" key="1">
    <source>
        <dbReference type="ARBA" id="ARBA00001935"/>
    </source>
</evidence>
<comment type="subunit">
    <text evidence="3">Homodimer.</text>
</comment>
<dbReference type="SUPFAM" id="SSF54416">
    <property type="entry name" value="Amine oxidase N-terminal region"/>
    <property type="match status" value="2"/>
</dbReference>
<dbReference type="Proteomes" id="UP000803884">
    <property type="component" value="Unassembled WGS sequence"/>
</dbReference>
<dbReference type="PANTHER" id="PTHR10638">
    <property type="entry name" value="COPPER AMINE OXIDASE"/>
    <property type="match status" value="1"/>
</dbReference>
<keyword evidence="7 11" id="KW-0186">Copper</keyword>
<feature type="domain" description="Copper amine oxidase N2-terminal" evidence="13">
    <location>
        <begin position="3"/>
        <end position="94"/>
    </location>
</feature>
<dbReference type="InterPro" id="IPR049948">
    <property type="entry name" value="Cu_Am_ox_TPQ-bd"/>
</dbReference>
<protein>
    <recommendedName>
        <fullName evidence="11">Amine oxidase</fullName>
        <ecNumber evidence="11">1.4.3.-</ecNumber>
    </recommendedName>
</protein>
<dbReference type="InterPro" id="IPR016182">
    <property type="entry name" value="Cu_amine_oxidase_N-reg"/>
</dbReference>
<comment type="caution">
    <text evidence="14">The sequence shown here is derived from an EMBL/GenBank/DDBJ whole genome shotgun (WGS) entry which is preliminary data.</text>
</comment>
<evidence type="ECO:0000256" key="4">
    <source>
        <dbReference type="ARBA" id="ARBA00022723"/>
    </source>
</evidence>
<dbReference type="Pfam" id="PF01179">
    <property type="entry name" value="Cu_amine_oxid"/>
    <property type="match status" value="1"/>
</dbReference>
<dbReference type="GO" id="GO:0005507">
    <property type="term" value="F:copper ion binding"/>
    <property type="evidence" value="ECO:0007669"/>
    <property type="project" value="InterPro"/>
</dbReference>
<dbReference type="InterPro" id="IPR015798">
    <property type="entry name" value="Cu_amine_oxidase_C"/>
</dbReference>
<evidence type="ECO:0000256" key="2">
    <source>
        <dbReference type="ARBA" id="ARBA00007983"/>
    </source>
</evidence>
<dbReference type="PANTHER" id="PTHR10638:SF33">
    <property type="entry name" value="AMINE OXIDASE"/>
    <property type="match status" value="1"/>
</dbReference>
<comment type="PTM">
    <text evidence="10 11">Topaquinone (TPQ) is generated by copper-dependent autoxidation of a specific tyrosyl residue.</text>
</comment>
<dbReference type="RefSeq" id="XP_069231681.1">
    <property type="nucleotide sequence ID" value="XM_069370951.1"/>
</dbReference>
<dbReference type="InterPro" id="IPR015800">
    <property type="entry name" value="Cu_amine_oxidase_N2"/>
</dbReference>
<dbReference type="EMBL" id="JAAQHG020000006">
    <property type="protein sequence ID" value="KAL1588576.1"/>
    <property type="molecule type" value="Genomic_DNA"/>
</dbReference>
<dbReference type="FunFam" id="2.70.98.20:FF:000001">
    <property type="entry name" value="Amine oxidase"/>
    <property type="match status" value="1"/>
</dbReference>
<comment type="similarity">
    <text evidence="2 11">Belongs to the copper/topaquinone oxidase family.</text>
</comment>
<dbReference type="GeneID" id="96003789"/>
<accession>A0AB34KYH3</accession>
<evidence type="ECO:0000256" key="3">
    <source>
        <dbReference type="ARBA" id="ARBA00011738"/>
    </source>
</evidence>
<evidence type="ECO:0000256" key="8">
    <source>
        <dbReference type="ARBA" id="ARBA00023157"/>
    </source>
</evidence>
<reference evidence="14 15" key="1">
    <citation type="journal article" date="2020" name="Microbiol. Resour. Announc.">
        <title>Draft Genome Sequence of a Cladosporium Species Isolated from the Mesophotic Ascidian Didemnum maculosum.</title>
        <authorList>
            <person name="Gioti A."/>
            <person name="Siaperas R."/>
            <person name="Nikolaivits E."/>
            <person name="Le Goff G."/>
            <person name="Ouazzani J."/>
            <person name="Kotoulas G."/>
            <person name="Topakas E."/>
        </authorList>
    </citation>
    <scope>NUCLEOTIDE SEQUENCE [LARGE SCALE GENOMIC DNA]</scope>
    <source>
        <strain evidence="14 15">TM138-S3</strain>
    </source>
</reference>
<keyword evidence="6 11" id="KW-0560">Oxidoreductase</keyword>
<keyword evidence="5 9" id="KW-0801">TPQ</keyword>
<evidence type="ECO:0000313" key="14">
    <source>
        <dbReference type="EMBL" id="KAL1588576.1"/>
    </source>
</evidence>
<feature type="active site" description="Proton acceptor" evidence="9">
    <location>
        <position position="314"/>
    </location>
</feature>
<dbReference type="GO" id="GO:0008131">
    <property type="term" value="F:primary methylamine oxidase activity"/>
    <property type="evidence" value="ECO:0007669"/>
    <property type="project" value="InterPro"/>
</dbReference>
<dbReference type="PROSITE" id="PS01164">
    <property type="entry name" value="COPPER_AMINE_OXID_1"/>
    <property type="match status" value="1"/>
</dbReference>
<keyword evidence="15" id="KW-1185">Reference proteome</keyword>
<evidence type="ECO:0000256" key="6">
    <source>
        <dbReference type="ARBA" id="ARBA00023002"/>
    </source>
</evidence>
<organism evidence="14 15">
    <name type="scientific">Cladosporium halotolerans</name>
    <dbReference type="NCBI Taxonomy" id="1052096"/>
    <lineage>
        <taxon>Eukaryota</taxon>
        <taxon>Fungi</taxon>
        <taxon>Dikarya</taxon>
        <taxon>Ascomycota</taxon>
        <taxon>Pezizomycotina</taxon>
        <taxon>Dothideomycetes</taxon>
        <taxon>Dothideomycetidae</taxon>
        <taxon>Cladosporiales</taxon>
        <taxon>Cladosporiaceae</taxon>
        <taxon>Cladosporium</taxon>
    </lineage>
</organism>
<dbReference type="GO" id="GO:0048038">
    <property type="term" value="F:quinone binding"/>
    <property type="evidence" value="ECO:0007669"/>
    <property type="project" value="InterPro"/>
</dbReference>
<feature type="modified residue" description="2',4',5'-topaquinone" evidence="10">
    <location>
        <position position="398"/>
    </location>
</feature>
<evidence type="ECO:0000259" key="13">
    <source>
        <dbReference type="Pfam" id="PF02727"/>
    </source>
</evidence>
<dbReference type="Gene3D" id="3.10.450.40">
    <property type="match status" value="2"/>
</dbReference>
<evidence type="ECO:0000256" key="10">
    <source>
        <dbReference type="PIRSR" id="PIRSR600269-51"/>
    </source>
</evidence>
<evidence type="ECO:0000259" key="12">
    <source>
        <dbReference type="Pfam" id="PF01179"/>
    </source>
</evidence>
<feature type="active site" description="Schiff-base intermediate with substrate; via topaquinone" evidence="9">
    <location>
        <position position="398"/>
    </location>
</feature>
<dbReference type="InterPro" id="IPR000269">
    <property type="entry name" value="Cu_amine_oxidase"/>
</dbReference>